<dbReference type="GO" id="GO:0006906">
    <property type="term" value="P:vesicle fusion"/>
    <property type="evidence" value="ECO:0007669"/>
    <property type="project" value="TreeGrafter"/>
</dbReference>
<dbReference type="PROSITE" id="PS50192">
    <property type="entry name" value="T_SNARE"/>
    <property type="match status" value="1"/>
</dbReference>
<dbReference type="SMART" id="SM00397">
    <property type="entry name" value="t_SNARE"/>
    <property type="match status" value="1"/>
</dbReference>
<keyword evidence="8 9" id="KW-0472">Membrane</keyword>
<dbReference type="InterPro" id="IPR006012">
    <property type="entry name" value="Syntaxin/epimorphin_CS"/>
</dbReference>
<dbReference type="GO" id="GO:0006886">
    <property type="term" value="P:intracellular protein transport"/>
    <property type="evidence" value="ECO:0007669"/>
    <property type="project" value="InterPro"/>
</dbReference>
<keyword evidence="7" id="KW-0175">Coiled coil</keyword>
<evidence type="ECO:0000256" key="6">
    <source>
        <dbReference type="ARBA" id="ARBA00022989"/>
    </source>
</evidence>
<dbReference type="InterPro" id="IPR021538">
    <property type="entry name" value="Syntaxin-5_N"/>
</dbReference>
<comment type="subcellular location">
    <subcellularLocation>
        <location evidence="1">Membrane</location>
        <topology evidence="1">Single-pass type IV membrane protein</topology>
    </subcellularLocation>
</comment>
<protein>
    <recommendedName>
        <fullName evidence="10">t-SNARE coiled-coil homology domain-containing protein</fullName>
    </recommendedName>
</protein>
<accession>A0A7S0UV59</accession>
<evidence type="ECO:0000256" key="9">
    <source>
        <dbReference type="SAM" id="Phobius"/>
    </source>
</evidence>
<proteinExistence type="inferred from homology"/>
<evidence type="ECO:0000256" key="3">
    <source>
        <dbReference type="ARBA" id="ARBA00022448"/>
    </source>
</evidence>
<dbReference type="GO" id="GO:0031201">
    <property type="term" value="C:SNARE complex"/>
    <property type="evidence" value="ECO:0007669"/>
    <property type="project" value="TreeGrafter"/>
</dbReference>
<dbReference type="GO" id="GO:0006888">
    <property type="term" value="P:endoplasmic reticulum to Golgi vesicle-mediated transport"/>
    <property type="evidence" value="ECO:0007669"/>
    <property type="project" value="TreeGrafter"/>
</dbReference>
<keyword evidence="6 9" id="KW-1133">Transmembrane helix</keyword>
<sequence>MPFPYDTIPSYKDRTREFRDIVDRCKKQAGPLAPALLAQPSTQIQKKADFARRASRIGESIHGTSVKLQRLSVLARRTSAFDDPAEEIDLLTNAVKKDVNDINSQISELEQYSLKTREDNRHSQTHTHTVLDNLRLRLKDTTREFKSVLTIRADNINHNKERRKLFSSGADEDTDLLQRYKPNLSNGGPTTPSFITDGQQALLTRSVDPMLESRAEALKNVESTIVELGTIFNRLSELVVEQGELAIRIDENVEESLSNMTGAQKHLVKYLNTLNSNKWLAMKVLFTLLLFVVLFIVFLA</sequence>
<keyword evidence="4 9" id="KW-0812">Transmembrane</keyword>
<evidence type="ECO:0000256" key="2">
    <source>
        <dbReference type="ARBA" id="ARBA00009063"/>
    </source>
</evidence>
<reference evidence="11" key="1">
    <citation type="submission" date="2021-01" db="EMBL/GenBank/DDBJ databases">
        <authorList>
            <person name="Corre E."/>
            <person name="Pelletier E."/>
            <person name="Niang G."/>
            <person name="Scheremetjew M."/>
            <person name="Finn R."/>
            <person name="Kale V."/>
            <person name="Holt S."/>
            <person name="Cochrane G."/>
            <person name="Meng A."/>
            <person name="Brown T."/>
            <person name="Cohen L."/>
        </authorList>
    </citation>
    <scope>NUCLEOTIDE SEQUENCE</scope>
    <source>
        <strain evidence="11">SAG 63-3</strain>
    </source>
</reference>
<dbReference type="Pfam" id="PF05739">
    <property type="entry name" value="SNARE"/>
    <property type="match status" value="1"/>
</dbReference>
<keyword evidence="5" id="KW-0653">Protein transport</keyword>
<comment type="similarity">
    <text evidence="2">Belongs to the syntaxin family.</text>
</comment>
<evidence type="ECO:0000256" key="1">
    <source>
        <dbReference type="ARBA" id="ARBA00004211"/>
    </source>
</evidence>
<dbReference type="InterPro" id="IPR045242">
    <property type="entry name" value="Syntaxin"/>
</dbReference>
<evidence type="ECO:0000313" key="11">
    <source>
        <dbReference type="EMBL" id="CAD8770238.1"/>
    </source>
</evidence>
<dbReference type="InterPro" id="IPR000727">
    <property type="entry name" value="T_SNARE_dom"/>
</dbReference>
<evidence type="ECO:0000256" key="5">
    <source>
        <dbReference type="ARBA" id="ARBA00022927"/>
    </source>
</evidence>
<name>A0A7S0UV59_9CHLO</name>
<feature type="transmembrane region" description="Helical" evidence="9">
    <location>
        <begin position="279"/>
        <end position="299"/>
    </location>
</feature>
<dbReference type="PANTHER" id="PTHR19957">
    <property type="entry name" value="SYNTAXIN"/>
    <property type="match status" value="1"/>
</dbReference>
<organism evidence="11">
    <name type="scientific">Polytomella parva</name>
    <dbReference type="NCBI Taxonomy" id="51329"/>
    <lineage>
        <taxon>Eukaryota</taxon>
        <taxon>Viridiplantae</taxon>
        <taxon>Chlorophyta</taxon>
        <taxon>core chlorophytes</taxon>
        <taxon>Chlorophyceae</taxon>
        <taxon>CS clade</taxon>
        <taxon>Chlamydomonadales</taxon>
        <taxon>Chlamydomonadaceae</taxon>
        <taxon>Polytomella</taxon>
    </lineage>
</organism>
<dbReference type="PANTHER" id="PTHR19957:SF3">
    <property type="entry name" value="SYNTAXIN-5"/>
    <property type="match status" value="1"/>
</dbReference>
<dbReference type="AlphaFoldDB" id="A0A7S0UV59"/>
<dbReference type="CDD" id="cd15844">
    <property type="entry name" value="SNARE_syntaxin5"/>
    <property type="match status" value="1"/>
</dbReference>
<dbReference type="GO" id="GO:0000149">
    <property type="term" value="F:SNARE binding"/>
    <property type="evidence" value="ECO:0007669"/>
    <property type="project" value="TreeGrafter"/>
</dbReference>
<dbReference type="InterPro" id="IPR010989">
    <property type="entry name" value="SNARE"/>
</dbReference>
<feature type="domain" description="T-SNARE coiled-coil homology" evidence="10">
    <location>
        <begin position="208"/>
        <end position="270"/>
    </location>
</feature>
<dbReference type="Pfam" id="PF11416">
    <property type="entry name" value="Syntaxin-5_N"/>
    <property type="match status" value="1"/>
</dbReference>
<dbReference type="GO" id="GO:0005484">
    <property type="term" value="F:SNAP receptor activity"/>
    <property type="evidence" value="ECO:0007669"/>
    <property type="project" value="InterPro"/>
</dbReference>
<evidence type="ECO:0000259" key="10">
    <source>
        <dbReference type="PROSITE" id="PS50192"/>
    </source>
</evidence>
<dbReference type="Gene3D" id="1.20.58.70">
    <property type="match status" value="1"/>
</dbReference>
<evidence type="ECO:0000256" key="8">
    <source>
        <dbReference type="ARBA" id="ARBA00023136"/>
    </source>
</evidence>
<dbReference type="EMBL" id="HBFM01010455">
    <property type="protein sequence ID" value="CAD8770238.1"/>
    <property type="molecule type" value="Transcribed_RNA"/>
</dbReference>
<evidence type="ECO:0000256" key="4">
    <source>
        <dbReference type="ARBA" id="ARBA00022692"/>
    </source>
</evidence>
<gene>
    <name evidence="11" type="ORF">PPAR00522_LOCUS6638</name>
</gene>
<dbReference type="GO" id="GO:0000139">
    <property type="term" value="C:Golgi membrane"/>
    <property type="evidence" value="ECO:0007669"/>
    <property type="project" value="TreeGrafter"/>
</dbReference>
<evidence type="ECO:0000256" key="7">
    <source>
        <dbReference type="ARBA" id="ARBA00023054"/>
    </source>
</evidence>
<dbReference type="GO" id="GO:0048278">
    <property type="term" value="P:vesicle docking"/>
    <property type="evidence" value="ECO:0007669"/>
    <property type="project" value="TreeGrafter"/>
</dbReference>
<dbReference type="PROSITE" id="PS00914">
    <property type="entry name" value="SYNTAXIN"/>
    <property type="match status" value="1"/>
</dbReference>
<dbReference type="SUPFAM" id="SSF47661">
    <property type="entry name" value="t-snare proteins"/>
    <property type="match status" value="1"/>
</dbReference>
<keyword evidence="3" id="KW-0813">Transport</keyword>